<protein>
    <submittedName>
        <fullName evidence="9">DMSO reductase iron-sulfur subunit</fullName>
    </submittedName>
</protein>
<evidence type="ECO:0000256" key="3">
    <source>
        <dbReference type="ARBA" id="ARBA00022723"/>
    </source>
</evidence>
<dbReference type="GO" id="GO:0046872">
    <property type="term" value="F:metal ion binding"/>
    <property type="evidence" value="ECO:0007669"/>
    <property type="project" value="UniProtKB-KW"/>
</dbReference>
<dbReference type="Pfam" id="PF13247">
    <property type="entry name" value="Fer4_11"/>
    <property type="match status" value="1"/>
</dbReference>
<gene>
    <name evidence="9" type="primary">dmsB</name>
    <name evidence="9" type="ORF">DSM106044_01467</name>
</gene>
<reference evidence="9 10" key="1">
    <citation type="journal article" date="2019" name="Anaerobe">
        <title>Detection of Robinsoniella peoriensis in multiple bone samples of a trauma patient.</title>
        <authorList>
            <person name="Schrottner P."/>
            <person name="Hartwich K."/>
            <person name="Bunk B."/>
            <person name="Schober I."/>
            <person name="Helbig S."/>
            <person name="Rudolph W.W."/>
            <person name="Gunzer F."/>
        </authorList>
    </citation>
    <scope>NUCLEOTIDE SEQUENCE [LARGE SCALE GENOMIC DNA]</scope>
    <source>
        <strain evidence="9 10">DSM 106044</strain>
    </source>
</reference>
<evidence type="ECO:0000256" key="4">
    <source>
        <dbReference type="ARBA" id="ARBA00022737"/>
    </source>
</evidence>
<keyword evidence="10" id="KW-1185">Reference proteome</keyword>
<dbReference type="RefSeq" id="WP_138002150.1">
    <property type="nucleotide sequence ID" value="NZ_QGQD01000033.1"/>
</dbReference>
<dbReference type="PROSITE" id="PS51379">
    <property type="entry name" value="4FE4S_FER_2"/>
    <property type="match status" value="2"/>
</dbReference>
<name>A0A4U8Q9Q7_9FIRM</name>
<feature type="domain" description="4Fe-4S ferredoxin-type" evidence="8">
    <location>
        <begin position="2"/>
        <end position="30"/>
    </location>
</feature>
<dbReference type="PANTHER" id="PTHR43177:SF5">
    <property type="entry name" value="ANAEROBIC DIMETHYL SULFOXIDE REDUCTASE CHAIN B-RELATED"/>
    <property type="match status" value="1"/>
</dbReference>
<accession>A0A4U8Q9Q7</accession>
<dbReference type="SUPFAM" id="SSF54862">
    <property type="entry name" value="4Fe-4S ferredoxins"/>
    <property type="match status" value="1"/>
</dbReference>
<dbReference type="InterPro" id="IPR050954">
    <property type="entry name" value="ET_IronSulfur_Cluster-Binding"/>
</dbReference>
<dbReference type="CDD" id="cd10563">
    <property type="entry name" value="CooF_like"/>
    <property type="match status" value="1"/>
</dbReference>
<evidence type="ECO:0000313" key="10">
    <source>
        <dbReference type="Proteomes" id="UP000306509"/>
    </source>
</evidence>
<dbReference type="STRING" id="180332.GCA_000797495_01427"/>
<comment type="caution">
    <text evidence="9">The sequence shown here is derived from an EMBL/GenBank/DDBJ whole genome shotgun (WGS) entry which is preliminary data.</text>
</comment>
<evidence type="ECO:0000256" key="6">
    <source>
        <dbReference type="ARBA" id="ARBA00023004"/>
    </source>
</evidence>
<evidence type="ECO:0000256" key="2">
    <source>
        <dbReference type="ARBA" id="ARBA00022485"/>
    </source>
</evidence>
<proteinExistence type="predicted"/>
<keyword evidence="5" id="KW-0249">Electron transport</keyword>
<keyword evidence="2" id="KW-0004">4Fe-4S</keyword>
<dbReference type="Proteomes" id="UP000306509">
    <property type="component" value="Unassembled WGS sequence"/>
</dbReference>
<organism evidence="9 10">
    <name type="scientific">Robinsoniella peoriensis</name>
    <dbReference type="NCBI Taxonomy" id="180332"/>
    <lineage>
        <taxon>Bacteria</taxon>
        <taxon>Bacillati</taxon>
        <taxon>Bacillota</taxon>
        <taxon>Clostridia</taxon>
        <taxon>Lachnospirales</taxon>
        <taxon>Lachnospiraceae</taxon>
        <taxon>Robinsoniella</taxon>
    </lineage>
</organism>
<evidence type="ECO:0000256" key="5">
    <source>
        <dbReference type="ARBA" id="ARBA00022982"/>
    </source>
</evidence>
<keyword evidence="1" id="KW-0813">Transport</keyword>
<feature type="domain" description="4Fe-4S ferredoxin-type" evidence="8">
    <location>
        <begin position="85"/>
        <end position="114"/>
    </location>
</feature>
<evidence type="ECO:0000313" key="9">
    <source>
        <dbReference type="EMBL" id="TLD01667.1"/>
    </source>
</evidence>
<sequence length="153" mass="16913">MKRIFVDASKCDGCKNCSIACMNAHRKTPGTIYDLCLTDPENESRNYIYNDGKGGYTPVFCRHCDEPDCVGACMSGALVKNLKTGLVEYDRDKCAACYMCVMNCKFGVPKPDYSRTYMIKCDFCQDKDGDLSGEEGPSCVAACPKQAIFVKEV</sequence>
<dbReference type="PANTHER" id="PTHR43177">
    <property type="entry name" value="PROTEIN NRFC"/>
    <property type="match status" value="1"/>
</dbReference>
<keyword evidence="6" id="KW-0408">Iron</keyword>
<keyword evidence="7" id="KW-0411">Iron-sulfur</keyword>
<dbReference type="EMBL" id="QGQD01000033">
    <property type="protein sequence ID" value="TLD01667.1"/>
    <property type="molecule type" value="Genomic_DNA"/>
</dbReference>
<evidence type="ECO:0000259" key="8">
    <source>
        <dbReference type="PROSITE" id="PS51379"/>
    </source>
</evidence>
<dbReference type="AlphaFoldDB" id="A0A4U8Q9Q7"/>
<keyword evidence="4" id="KW-0677">Repeat</keyword>
<dbReference type="Gene3D" id="3.30.70.20">
    <property type="match status" value="2"/>
</dbReference>
<dbReference type="GO" id="GO:0051539">
    <property type="term" value="F:4 iron, 4 sulfur cluster binding"/>
    <property type="evidence" value="ECO:0007669"/>
    <property type="project" value="UniProtKB-KW"/>
</dbReference>
<evidence type="ECO:0000256" key="1">
    <source>
        <dbReference type="ARBA" id="ARBA00022448"/>
    </source>
</evidence>
<keyword evidence="3" id="KW-0479">Metal-binding</keyword>
<evidence type="ECO:0000256" key="7">
    <source>
        <dbReference type="ARBA" id="ARBA00023014"/>
    </source>
</evidence>
<dbReference type="InterPro" id="IPR017896">
    <property type="entry name" value="4Fe4S_Fe-S-bd"/>
</dbReference>